<dbReference type="CDD" id="cd06267">
    <property type="entry name" value="PBP1_LacI_sugar_binding-like"/>
    <property type="match status" value="1"/>
</dbReference>
<dbReference type="Gene3D" id="1.10.260.40">
    <property type="entry name" value="lambda repressor-like DNA-binding domains"/>
    <property type="match status" value="1"/>
</dbReference>
<keyword evidence="1" id="KW-0805">Transcription regulation</keyword>
<sequence>MIAMKRPTIADIAQRAGVSKGAVSYALNGQPGVSPATRQRILAIAEEIGFNPNSAARALSAATSNAIGLALRRPARILGIEPFFMELISGVEGELSARSYALTLQVVATVEDEVAVYRRWWGERRVDGVLICDLRVDDERIPVLDKLQLPAVVIGGPTHTGNLSSVWSDDAAALVETVEYLAALGHRRIARVGGLPDLLHTEIRSQAFADASKRLGMTEAITVSSDYSGEEGARATRRLLSNSRRPTGIIYDNDVMAIAGLGVAQEMGLAVPGDLSIVAWDDSPLCQLVHPALTALGRDIPAYGALAARTLLAAIAHEPTASFQAEPSRLTPRGSTAPPRRA</sequence>
<reference evidence="6" key="1">
    <citation type="submission" date="2021-01" db="EMBL/GenBank/DDBJ databases">
        <title>Whole genome shotgun sequence of Rhizocola hellebori NBRC 109834.</title>
        <authorList>
            <person name="Komaki H."/>
            <person name="Tamura T."/>
        </authorList>
    </citation>
    <scope>NUCLEOTIDE SEQUENCE</scope>
    <source>
        <strain evidence="6">NBRC 109834</strain>
    </source>
</reference>
<dbReference type="Pfam" id="PF13377">
    <property type="entry name" value="Peripla_BP_3"/>
    <property type="match status" value="1"/>
</dbReference>
<dbReference type="InterPro" id="IPR046335">
    <property type="entry name" value="LacI/GalR-like_sensor"/>
</dbReference>
<dbReference type="AlphaFoldDB" id="A0A8J3VHQ5"/>
<keyword evidence="3" id="KW-0804">Transcription</keyword>
<dbReference type="PROSITE" id="PS00356">
    <property type="entry name" value="HTH_LACI_1"/>
    <property type="match status" value="1"/>
</dbReference>
<dbReference type="GO" id="GO:0000976">
    <property type="term" value="F:transcription cis-regulatory region binding"/>
    <property type="evidence" value="ECO:0007669"/>
    <property type="project" value="TreeGrafter"/>
</dbReference>
<evidence type="ECO:0000259" key="5">
    <source>
        <dbReference type="PROSITE" id="PS50932"/>
    </source>
</evidence>
<dbReference type="PANTHER" id="PTHR30146:SF155">
    <property type="entry name" value="ALANINE RACEMASE"/>
    <property type="match status" value="1"/>
</dbReference>
<dbReference type="InterPro" id="IPR028082">
    <property type="entry name" value="Peripla_BP_I"/>
</dbReference>
<dbReference type="InterPro" id="IPR010982">
    <property type="entry name" value="Lambda_DNA-bd_dom_sf"/>
</dbReference>
<name>A0A8J3VHQ5_9ACTN</name>
<dbReference type="SUPFAM" id="SSF47413">
    <property type="entry name" value="lambda repressor-like DNA-binding domains"/>
    <property type="match status" value="1"/>
</dbReference>
<feature type="region of interest" description="Disordered" evidence="4">
    <location>
        <begin position="323"/>
        <end position="342"/>
    </location>
</feature>
<feature type="domain" description="HTH lacI-type" evidence="5">
    <location>
        <begin position="7"/>
        <end position="61"/>
    </location>
</feature>
<dbReference type="GO" id="GO:0003700">
    <property type="term" value="F:DNA-binding transcription factor activity"/>
    <property type="evidence" value="ECO:0007669"/>
    <property type="project" value="TreeGrafter"/>
</dbReference>
<dbReference type="SMART" id="SM00354">
    <property type="entry name" value="HTH_LACI"/>
    <property type="match status" value="1"/>
</dbReference>
<keyword evidence="7" id="KW-1185">Reference proteome</keyword>
<dbReference type="InterPro" id="IPR000843">
    <property type="entry name" value="HTH_LacI"/>
</dbReference>
<protein>
    <submittedName>
        <fullName evidence="6">LacI family transcriptional regulator</fullName>
    </submittedName>
</protein>
<organism evidence="6 7">
    <name type="scientific">Rhizocola hellebori</name>
    <dbReference type="NCBI Taxonomy" id="1392758"/>
    <lineage>
        <taxon>Bacteria</taxon>
        <taxon>Bacillati</taxon>
        <taxon>Actinomycetota</taxon>
        <taxon>Actinomycetes</taxon>
        <taxon>Micromonosporales</taxon>
        <taxon>Micromonosporaceae</taxon>
        <taxon>Rhizocola</taxon>
    </lineage>
</organism>
<dbReference type="SUPFAM" id="SSF53822">
    <property type="entry name" value="Periplasmic binding protein-like I"/>
    <property type="match status" value="1"/>
</dbReference>
<dbReference type="CDD" id="cd01392">
    <property type="entry name" value="HTH_LacI"/>
    <property type="match status" value="1"/>
</dbReference>
<accession>A0A8J3VHQ5</accession>
<keyword evidence="2" id="KW-0238">DNA-binding</keyword>
<dbReference type="Pfam" id="PF00356">
    <property type="entry name" value="LacI"/>
    <property type="match status" value="1"/>
</dbReference>
<evidence type="ECO:0000256" key="3">
    <source>
        <dbReference type="ARBA" id="ARBA00023163"/>
    </source>
</evidence>
<evidence type="ECO:0000256" key="2">
    <source>
        <dbReference type="ARBA" id="ARBA00023125"/>
    </source>
</evidence>
<dbReference type="EMBL" id="BONY01000025">
    <property type="protein sequence ID" value="GIH06266.1"/>
    <property type="molecule type" value="Genomic_DNA"/>
</dbReference>
<evidence type="ECO:0000313" key="6">
    <source>
        <dbReference type="EMBL" id="GIH06266.1"/>
    </source>
</evidence>
<evidence type="ECO:0000313" key="7">
    <source>
        <dbReference type="Proteomes" id="UP000612899"/>
    </source>
</evidence>
<evidence type="ECO:0000256" key="4">
    <source>
        <dbReference type="SAM" id="MobiDB-lite"/>
    </source>
</evidence>
<comment type="caution">
    <text evidence="6">The sequence shown here is derived from an EMBL/GenBank/DDBJ whole genome shotgun (WGS) entry which is preliminary data.</text>
</comment>
<dbReference type="Proteomes" id="UP000612899">
    <property type="component" value="Unassembled WGS sequence"/>
</dbReference>
<dbReference type="PANTHER" id="PTHR30146">
    <property type="entry name" value="LACI-RELATED TRANSCRIPTIONAL REPRESSOR"/>
    <property type="match status" value="1"/>
</dbReference>
<gene>
    <name evidence="6" type="ORF">Rhe02_43330</name>
</gene>
<dbReference type="PROSITE" id="PS50932">
    <property type="entry name" value="HTH_LACI_2"/>
    <property type="match status" value="1"/>
</dbReference>
<evidence type="ECO:0000256" key="1">
    <source>
        <dbReference type="ARBA" id="ARBA00023015"/>
    </source>
</evidence>
<proteinExistence type="predicted"/>
<dbReference type="Gene3D" id="3.40.50.2300">
    <property type="match status" value="2"/>
</dbReference>